<dbReference type="PANTHER" id="PTHR12993:SF30">
    <property type="entry name" value="N-ACETYL-ALPHA-D-GLUCOSAMINYL L-MALATE DEACETYLASE 1"/>
    <property type="match status" value="1"/>
</dbReference>
<comment type="caution">
    <text evidence="1">The sequence shown here is derived from an EMBL/GenBank/DDBJ whole genome shotgun (WGS) entry which is preliminary data.</text>
</comment>
<evidence type="ECO:0000313" key="2">
    <source>
        <dbReference type="Proteomes" id="UP000294746"/>
    </source>
</evidence>
<dbReference type="PANTHER" id="PTHR12993">
    <property type="entry name" value="N-ACETYLGLUCOSAMINYL-PHOSPHATIDYLINOSITOL DE-N-ACETYLASE-RELATED"/>
    <property type="match status" value="1"/>
</dbReference>
<sequence>MEELQTVDLLAFGAHPDDVEIGASGILAKHSLAGKRVAICSLTEAELSSNGTVELRKEEAKKAGEALGLVGHYNLQLPDRGLTGSPEQLMKMVQVIRECRPSVILAPYFEDRHPDHVACSKLVNEAIFNAGLKNVQTPDNKPHHRIQQLYYYFLNDIAKADIIVDISDVYEKKMDSILAYRSQFQRAEGQVETPINGPSFLSMIQGRDQMWGQMIGVQYGEGLVSPRPINQTLLV</sequence>
<dbReference type="NCBIfam" id="TIGR04001">
    <property type="entry name" value="thiol_BshB1"/>
    <property type="match status" value="1"/>
</dbReference>
<protein>
    <submittedName>
        <fullName evidence="1">Bacillithiol biosynthesis deacetylase BshB1</fullName>
    </submittedName>
</protein>
<dbReference type="Pfam" id="PF02585">
    <property type="entry name" value="PIG-L"/>
    <property type="match status" value="1"/>
</dbReference>
<dbReference type="InterPro" id="IPR003737">
    <property type="entry name" value="GlcNAc_PI_deacetylase-related"/>
</dbReference>
<dbReference type="Gene3D" id="3.40.50.10320">
    <property type="entry name" value="LmbE-like"/>
    <property type="match status" value="1"/>
</dbReference>
<dbReference type="AlphaFoldDB" id="A0A4R2S0Y7"/>
<gene>
    <name evidence="1" type="ORF">EDD57_11321</name>
</gene>
<name>A0A4R2S0Y7_9BACL</name>
<dbReference type="GO" id="GO:0071793">
    <property type="term" value="P:bacillithiol biosynthetic process"/>
    <property type="evidence" value="ECO:0007669"/>
    <property type="project" value="InterPro"/>
</dbReference>
<dbReference type="Proteomes" id="UP000294746">
    <property type="component" value="Unassembled WGS sequence"/>
</dbReference>
<dbReference type="EMBL" id="SLXV01000013">
    <property type="protein sequence ID" value="TCP69099.1"/>
    <property type="molecule type" value="Genomic_DNA"/>
</dbReference>
<accession>A0A4R2S0Y7</accession>
<organism evidence="1 2">
    <name type="scientific">Baia soyae</name>
    <dbReference type="NCBI Taxonomy" id="1544746"/>
    <lineage>
        <taxon>Bacteria</taxon>
        <taxon>Bacillati</taxon>
        <taxon>Bacillota</taxon>
        <taxon>Bacilli</taxon>
        <taxon>Bacillales</taxon>
        <taxon>Thermoactinomycetaceae</taxon>
        <taxon>Baia</taxon>
    </lineage>
</organism>
<proteinExistence type="predicted"/>
<keyword evidence="2" id="KW-1185">Reference proteome</keyword>
<reference evidence="1 2" key="1">
    <citation type="submission" date="2019-03" db="EMBL/GenBank/DDBJ databases">
        <title>Genomic Encyclopedia of Type Strains, Phase IV (KMG-IV): sequencing the most valuable type-strain genomes for metagenomic binning, comparative biology and taxonomic classification.</title>
        <authorList>
            <person name="Goeker M."/>
        </authorList>
    </citation>
    <scope>NUCLEOTIDE SEQUENCE [LARGE SCALE GENOMIC DNA]</scope>
    <source>
        <strain evidence="1 2">DSM 46831</strain>
    </source>
</reference>
<dbReference type="OrthoDB" id="9778719at2"/>
<dbReference type="RefSeq" id="WP_131848544.1">
    <property type="nucleotide sequence ID" value="NZ_SLXV01000013.1"/>
</dbReference>
<dbReference type="SUPFAM" id="SSF102588">
    <property type="entry name" value="LmbE-like"/>
    <property type="match status" value="1"/>
</dbReference>
<dbReference type="InterPro" id="IPR024078">
    <property type="entry name" value="LmbE-like_dom_sf"/>
</dbReference>
<dbReference type="InterPro" id="IPR023842">
    <property type="entry name" value="Bacillithiol_biosynth_BshB1"/>
</dbReference>
<dbReference type="GO" id="GO:0016811">
    <property type="term" value="F:hydrolase activity, acting on carbon-nitrogen (but not peptide) bonds, in linear amides"/>
    <property type="evidence" value="ECO:0007669"/>
    <property type="project" value="TreeGrafter"/>
</dbReference>
<dbReference type="GO" id="GO:0019213">
    <property type="term" value="F:deacetylase activity"/>
    <property type="evidence" value="ECO:0007669"/>
    <property type="project" value="InterPro"/>
</dbReference>
<evidence type="ECO:0000313" key="1">
    <source>
        <dbReference type="EMBL" id="TCP69099.1"/>
    </source>
</evidence>